<dbReference type="EMBL" id="BRXS01000001">
    <property type="protein sequence ID" value="GLC24033.1"/>
    <property type="molecule type" value="Genomic_DNA"/>
</dbReference>
<feature type="signal peptide" evidence="1">
    <location>
        <begin position="1"/>
        <end position="23"/>
    </location>
</feature>
<gene>
    <name evidence="2" type="ORF">rosag_05460</name>
</gene>
<sequence>MPRAPLVAVAFTTLIIALPSVHAQPSPVRPDKANGWPDLTGRRVRVGTSTRQSIVGTVLPPRADTLFVRRDANGDTVGLSRAAVRSLEVSRGTRAFGRLKGGALGFLIGGGAGIYLGNAVYTERGGCCAPDYKGVAIGFLLGSSAGLVGGAVLGGRSAERWDYVRLPARARVGLRVSPHHPGVAVAATLSL</sequence>
<keyword evidence="1" id="KW-0732">Signal</keyword>
<dbReference type="AlphaFoldDB" id="A0AA37QC82"/>
<evidence type="ECO:0000313" key="2">
    <source>
        <dbReference type="EMBL" id="GLC24033.1"/>
    </source>
</evidence>
<dbReference type="RefSeq" id="WP_284348479.1">
    <property type="nucleotide sequence ID" value="NZ_BRXS01000001.1"/>
</dbReference>
<accession>A0AA37QC82</accession>
<name>A0AA37QC82_9BACT</name>
<reference evidence="2" key="1">
    <citation type="submission" date="2022-08" db="EMBL/GenBank/DDBJ databases">
        <title>Draft genome sequencing of Roseisolibacter agri AW1220.</title>
        <authorList>
            <person name="Tobiishi Y."/>
            <person name="Tonouchi A."/>
        </authorList>
    </citation>
    <scope>NUCLEOTIDE SEQUENCE</scope>
    <source>
        <strain evidence="2">AW1220</strain>
    </source>
</reference>
<comment type="caution">
    <text evidence="2">The sequence shown here is derived from an EMBL/GenBank/DDBJ whole genome shotgun (WGS) entry which is preliminary data.</text>
</comment>
<proteinExistence type="predicted"/>
<evidence type="ECO:0000256" key="1">
    <source>
        <dbReference type="SAM" id="SignalP"/>
    </source>
</evidence>
<protein>
    <submittedName>
        <fullName evidence="2">Uncharacterized protein</fullName>
    </submittedName>
</protein>
<organism evidence="2 3">
    <name type="scientific">Roseisolibacter agri</name>
    <dbReference type="NCBI Taxonomy" id="2014610"/>
    <lineage>
        <taxon>Bacteria</taxon>
        <taxon>Pseudomonadati</taxon>
        <taxon>Gemmatimonadota</taxon>
        <taxon>Gemmatimonadia</taxon>
        <taxon>Gemmatimonadales</taxon>
        <taxon>Gemmatimonadaceae</taxon>
        <taxon>Roseisolibacter</taxon>
    </lineage>
</organism>
<dbReference type="Proteomes" id="UP001161325">
    <property type="component" value="Unassembled WGS sequence"/>
</dbReference>
<keyword evidence="3" id="KW-1185">Reference proteome</keyword>
<feature type="chain" id="PRO_5041319869" evidence="1">
    <location>
        <begin position="24"/>
        <end position="191"/>
    </location>
</feature>
<evidence type="ECO:0000313" key="3">
    <source>
        <dbReference type="Proteomes" id="UP001161325"/>
    </source>
</evidence>